<accession>A0A6I4KWC2</accession>
<organism evidence="2 3">
    <name type="scientific">Pseudomonas xionganensis</name>
    <dbReference type="NCBI Taxonomy" id="2654845"/>
    <lineage>
        <taxon>Bacteria</taxon>
        <taxon>Pseudomonadati</taxon>
        <taxon>Pseudomonadota</taxon>
        <taxon>Gammaproteobacteria</taxon>
        <taxon>Pseudomonadales</taxon>
        <taxon>Pseudomonadaceae</taxon>
        <taxon>Pseudomonas</taxon>
    </lineage>
</organism>
<dbReference type="RefSeq" id="WP_160343743.1">
    <property type="nucleotide sequence ID" value="NZ_WKJZ01000001.1"/>
</dbReference>
<dbReference type="AlphaFoldDB" id="A0A6I4KWC2"/>
<keyword evidence="3" id="KW-1185">Reference proteome</keyword>
<keyword evidence="1" id="KW-0732">Signal</keyword>
<name>A0A6I4KWC2_9PSED</name>
<protein>
    <submittedName>
        <fullName evidence="2">Uncharacterized protein</fullName>
    </submittedName>
</protein>
<sequence length="75" mass="7914">MKLEIARGLFLVAALGVASLAAASWHEPGMQVVSELDRGLEPLAPKAHTDSAATRPDEDLLLFIFGLSQGLQGSQ</sequence>
<gene>
    <name evidence="2" type="ORF">GJV18_05750</name>
</gene>
<dbReference type="EMBL" id="WKJZ01000001">
    <property type="protein sequence ID" value="MVW74816.1"/>
    <property type="molecule type" value="Genomic_DNA"/>
</dbReference>
<feature type="chain" id="PRO_5026002535" evidence="1">
    <location>
        <begin position="24"/>
        <end position="75"/>
    </location>
</feature>
<comment type="caution">
    <text evidence="2">The sequence shown here is derived from an EMBL/GenBank/DDBJ whole genome shotgun (WGS) entry which is preliminary data.</text>
</comment>
<evidence type="ECO:0000313" key="2">
    <source>
        <dbReference type="EMBL" id="MVW74816.1"/>
    </source>
</evidence>
<dbReference type="Proteomes" id="UP000429555">
    <property type="component" value="Unassembled WGS sequence"/>
</dbReference>
<evidence type="ECO:0000313" key="3">
    <source>
        <dbReference type="Proteomes" id="UP000429555"/>
    </source>
</evidence>
<reference evidence="2 3" key="1">
    <citation type="submission" date="2019-11" db="EMBL/GenBank/DDBJ databases">
        <title>Pseudomonas flavidum sp. nov., isolated from Baiyang Lake.</title>
        <authorList>
            <person name="Zhao Y."/>
        </authorList>
    </citation>
    <scope>NUCLEOTIDE SEQUENCE [LARGE SCALE GENOMIC DNA]</scope>
    <source>
        <strain evidence="3">R-22-3 w-18</strain>
    </source>
</reference>
<feature type="signal peptide" evidence="1">
    <location>
        <begin position="1"/>
        <end position="23"/>
    </location>
</feature>
<evidence type="ECO:0000256" key="1">
    <source>
        <dbReference type="SAM" id="SignalP"/>
    </source>
</evidence>
<proteinExistence type="predicted"/>